<dbReference type="RefSeq" id="XP_026614984.1">
    <property type="nucleotide sequence ID" value="XM_026754093.1"/>
</dbReference>
<evidence type="ECO:0000313" key="1">
    <source>
        <dbReference type="EMBL" id="RHZ57286.1"/>
    </source>
</evidence>
<proteinExistence type="predicted"/>
<evidence type="ECO:0000313" key="2">
    <source>
        <dbReference type="Proteomes" id="UP000215305"/>
    </source>
</evidence>
<accession>A0A397H6K3</accession>
<reference evidence="1" key="1">
    <citation type="submission" date="2018-08" db="EMBL/GenBank/DDBJ databases">
        <title>Draft genome sequence of azole-resistant Aspergillus thermomutatus (Neosartorya pseudofischeri) strain HMR AF 39, isolated from a human nasal aspirate.</title>
        <authorList>
            <person name="Parent-Michaud M."/>
            <person name="Dufresne P.J."/>
            <person name="Fournier E."/>
            <person name="Martineau C."/>
            <person name="Moreira S."/>
            <person name="Perkins V."/>
            <person name="De Repentigny L."/>
            <person name="Dufresne S.F."/>
        </authorList>
    </citation>
    <scope>NUCLEOTIDE SEQUENCE [LARGE SCALE GENOMIC DNA]</scope>
    <source>
        <strain evidence="1">HMR AF 39</strain>
    </source>
</reference>
<comment type="caution">
    <text evidence="1">The sequence shown here is derived from an EMBL/GenBank/DDBJ whole genome shotgun (WGS) entry which is preliminary data.</text>
</comment>
<dbReference type="OrthoDB" id="5350472at2759"/>
<dbReference type="GeneID" id="38122448"/>
<protein>
    <submittedName>
        <fullName evidence="1">Uncharacterized protein</fullName>
    </submittedName>
</protein>
<dbReference type="AlphaFoldDB" id="A0A397H6K3"/>
<dbReference type="VEuPathDB" id="FungiDB:CDV56_100474"/>
<dbReference type="Proteomes" id="UP000215305">
    <property type="component" value="Unassembled WGS sequence"/>
</dbReference>
<name>A0A397H6K3_ASPTH</name>
<dbReference type="STRING" id="41047.A0A397H6K3"/>
<gene>
    <name evidence="1" type="ORF">CDV56_100474</name>
</gene>
<organism evidence="1 2">
    <name type="scientific">Aspergillus thermomutatus</name>
    <name type="common">Neosartorya pseudofischeri</name>
    <dbReference type="NCBI Taxonomy" id="41047"/>
    <lineage>
        <taxon>Eukaryota</taxon>
        <taxon>Fungi</taxon>
        <taxon>Dikarya</taxon>
        <taxon>Ascomycota</taxon>
        <taxon>Pezizomycotina</taxon>
        <taxon>Eurotiomycetes</taxon>
        <taxon>Eurotiomycetidae</taxon>
        <taxon>Eurotiales</taxon>
        <taxon>Aspergillaceae</taxon>
        <taxon>Aspergillus</taxon>
        <taxon>Aspergillus subgen. Fumigati</taxon>
    </lineage>
</organism>
<sequence>MDFDTPEETPAWKEHPLTLMKAGMTRSMHATSTKTAPKVITSNAYQAAHLRPRTKGKSDGSWYDFIDDGGRFIRRSSLYFDPSHRDKRFNNEKALELLNAHLQDVTDDLAKMTKLMCEWRCARRTWEYEFVLWLYHKHPTYLVNEKLTDKDIQDAKAFVLPEMNNPGSREIHSHPVGITENTTTMWPRYQPDPIRAALNPRRFLSQDDLHILREMFPSAVGAKVFVSGFIVILFKTRADIEKSWLEDGFASEFGNCSSSLGAAKPLSSLSTSIRIWFKPKRAPSVSARSGNASPWLVPSLVGAQHQGHKKPRAEDNGQVDFRQAYTFSLSDIITLLADITSRPGAYGVPPENVANLVLIHQDITHLYHPDGPDFLIPLPPQNTDREHPPNWPSALASFWLIKLIYDGIES</sequence>
<keyword evidence="2" id="KW-1185">Reference proteome</keyword>
<dbReference type="EMBL" id="NKHU02000080">
    <property type="protein sequence ID" value="RHZ57286.1"/>
    <property type="molecule type" value="Genomic_DNA"/>
</dbReference>